<dbReference type="SUPFAM" id="SSF46785">
    <property type="entry name" value="Winged helix' DNA-binding domain"/>
    <property type="match status" value="1"/>
</dbReference>
<protein>
    <submittedName>
        <fullName evidence="2">Transcriptional regulator, MarR family</fullName>
    </submittedName>
</protein>
<dbReference type="Proteomes" id="UP000019112">
    <property type="component" value="Unassembled WGS sequence"/>
</dbReference>
<dbReference type="OrthoDB" id="8479530at2"/>
<accession>W6THQ9</accession>
<dbReference type="InterPro" id="IPR000835">
    <property type="entry name" value="HTH_MarR-typ"/>
</dbReference>
<dbReference type="RefSeq" id="WP_024161060.1">
    <property type="nucleotide sequence ID" value="NZ_AWTR02000042.1"/>
</dbReference>
<dbReference type="Gene3D" id="1.10.10.10">
    <property type="entry name" value="Winged helix-like DNA-binding domain superfamily/Winged helix DNA-binding domain"/>
    <property type="match status" value="1"/>
</dbReference>
<sequence length="155" mass="18128">MFIEQDYLATSQETLEAYFTFFLKYTQLNQSLRDLMQNCISKKYELSIDKALLLVFLHVRAPNDGCYIHYIISQHWYTGLNPSYILKNLSNLGLIEKKNYTEDKRKTLVKISSKGANIAQEIKNRMEYLLDKRLGLIQSLSHAVHVIERLIQVLP</sequence>
<dbReference type="GO" id="GO:0003700">
    <property type="term" value="F:DNA-binding transcription factor activity"/>
    <property type="evidence" value="ECO:0007669"/>
    <property type="project" value="InterPro"/>
</dbReference>
<keyword evidence="3" id="KW-1185">Reference proteome</keyword>
<dbReference type="InterPro" id="IPR036390">
    <property type="entry name" value="WH_DNA-bd_sf"/>
</dbReference>
<proteinExistence type="predicted"/>
<gene>
    <name evidence="2" type="ORF">P618_200322</name>
</gene>
<comment type="caution">
    <text evidence="2">The sequence shown here is derived from an EMBL/GenBank/DDBJ whole genome shotgun (WGS) entry which is preliminary data.</text>
</comment>
<organism evidence="2 3">
    <name type="scientific">Holospora obtusa F1</name>
    <dbReference type="NCBI Taxonomy" id="1399147"/>
    <lineage>
        <taxon>Bacteria</taxon>
        <taxon>Pseudomonadati</taxon>
        <taxon>Pseudomonadota</taxon>
        <taxon>Alphaproteobacteria</taxon>
        <taxon>Holosporales</taxon>
        <taxon>Holosporaceae</taxon>
        <taxon>Holospora</taxon>
    </lineage>
</organism>
<dbReference type="EMBL" id="AWTR02000042">
    <property type="protein sequence ID" value="ETZ07480.1"/>
    <property type="molecule type" value="Genomic_DNA"/>
</dbReference>
<name>W6THQ9_HOLOB</name>
<dbReference type="InterPro" id="IPR036388">
    <property type="entry name" value="WH-like_DNA-bd_sf"/>
</dbReference>
<evidence type="ECO:0000259" key="1">
    <source>
        <dbReference type="Pfam" id="PF13463"/>
    </source>
</evidence>
<reference evidence="2 3" key="1">
    <citation type="journal article" date="2014" name="FEMS Microbiol. Lett.">
        <title>Draft genome sequences of three Holospora species (Holospora obtusa, Holospora undulata, and Holospora elegans), endonuclear symbiotic bacteria of the ciliate Paramecium caudatum.</title>
        <authorList>
            <person name="Dohra H."/>
            <person name="Tanaka K."/>
            <person name="Suzuki T."/>
            <person name="Fujishima M."/>
            <person name="Suzuki H."/>
        </authorList>
    </citation>
    <scope>NUCLEOTIDE SEQUENCE [LARGE SCALE GENOMIC DNA]</scope>
    <source>
        <strain evidence="2 3">F1</strain>
    </source>
</reference>
<dbReference type="Pfam" id="PF13463">
    <property type="entry name" value="HTH_27"/>
    <property type="match status" value="1"/>
</dbReference>
<feature type="domain" description="HTH marR-type" evidence="1">
    <location>
        <begin position="68"/>
        <end position="115"/>
    </location>
</feature>
<evidence type="ECO:0000313" key="2">
    <source>
        <dbReference type="EMBL" id="ETZ07480.1"/>
    </source>
</evidence>
<dbReference type="AlphaFoldDB" id="W6THQ9"/>
<evidence type="ECO:0000313" key="3">
    <source>
        <dbReference type="Proteomes" id="UP000019112"/>
    </source>
</evidence>